<evidence type="ECO:0000256" key="1">
    <source>
        <dbReference type="SAM" id="Phobius"/>
    </source>
</evidence>
<dbReference type="InterPro" id="IPR019420">
    <property type="entry name" value="7TM_GPCR_serpentine_rcpt_Srbc"/>
</dbReference>
<feature type="transmembrane region" description="Helical" evidence="1">
    <location>
        <begin position="84"/>
        <end position="109"/>
    </location>
</feature>
<dbReference type="AlphaFoldDB" id="E3NJM0"/>
<dbReference type="PANTHER" id="PTHR46955:SF1">
    <property type="entry name" value="G-PROTEIN COUPLED RECEPTORS FAMILY 1 PROFILE DOMAIN-CONTAINING PROTEIN-RELATED"/>
    <property type="match status" value="1"/>
</dbReference>
<dbReference type="InterPro" id="IPR052322">
    <property type="entry name" value="Mito_rRNA_Mtase_NSUN4"/>
</dbReference>
<name>E3NJM0_CAERE</name>
<dbReference type="SUPFAM" id="SSF81321">
    <property type="entry name" value="Family A G protein-coupled receptor-like"/>
    <property type="match status" value="1"/>
</dbReference>
<reference evidence="2" key="1">
    <citation type="submission" date="2007-07" db="EMBL/GenBank/DDBJ databases">
        <title>PCAP assembly of the Caenorhabditis remanei genome.</title>
        <authorList>
            <consortium name="The Caenorhabditis remanei Sequencing Consortium"/>
            <person name="Wilson R.K."/>
        </authorList>
    </citation>
    <scope>NUCLEOTIDE SEQUENCE [LARGE SCALE GENOMIC DNA]</scope>
    <source>
        <strain evidence="2">PB4641</strain>
    </source>
</reference>
<accession>E3NJM0</accession>
<evidence type="ECO:0000313" key="2">
    <source>
        <dbReference type="EMBL" id="EFP00910.1"/>
    </source>
</evidence>
<feature type="transmembrane region" description="Helical" evidence="1">
    <location>
        <begin position="121"/>
        <end position="144"/>
    </location>
</feature>
<dbReference type="PANTHER" id="PTHR46955">
    <property type="entry name" value="PROTEIN CBG01349-RELATED"/>
    <property type="match status" value="1"/>
</dbReference>
<proteinExistence type="predicted"/>
<keyword evidence="3" id="KW-1185">Reference proteome</keyword>
<dbReference type="EMBL" id="DS268747">
    <property type="protein sequence ID" value="EFP00910.1"/>
    <property type="molecule type" value="Genomic_DNA"/>
</dbReference>
<organism evidence="3">
    <name type="scientific">Caenorhabditis remanei</name>
    <name type="common">Caenorhabditis vulgaris</name>
    <dbReference type="NCBI Taxonomy" id="31234"/>
    <lineage>
        <taxon>Eukaryota</taxon>
        <taxon>Metazoa</taxon>
        <taxon>Ecdysozoa</taxon>
        <taxon>Nematoda</taxon>
        <taxon>Chromadorea</taxon>
        <taxon>Rhabditida</taxon>
        <taxon>Rhabditina</taxon>
        <taxon>Rhabditomorpha</taxon>
        <taxon>Rhabditoidea</taxon>
        <taxon>Rhabditidae</taxon>
        <taxon>Peloderinae</taxon>
        <taxon>Caenorhabditis</taxon>
    </lineage>
</organism>
<feature type="transmembrane region" description="Helical" evidence="1">
    <location>
        <begin position="253"/>
        <end position="272"/>
    </location>
</feature>
<dbReference type="Gene3D" id="1.20.1070.10">
    <property type="entry name" value="Rhodopsin 7-helix transmembrane proteins"/>
    <property type="match status" value="1"/>
</dbReference>
<dbReference type="InParanoid" id="E3NJM0"/>
<feature type="transmembrane region" description="Helical" evidence="1">
    <location>
        <begin position="164"/>
        <end position="188"/>
    </location>
</feature>
<dbReference type="eggNOG" id="ENOG502SR0M">
    <property type="taxonomic scope" value="Eukaryota"/>
</dbReference>
<dbReference type="HOGENOM" id="CLU_075642_0_0_1"/>
<feature type="transmembrane region" description="Helical" evidence="1">
    <location>
        <begin position="41"/>
        <end position="64"/>
    </location>
</feature>
<protein>
    <recommendedName>
        <fullName evidence="4">G-protein coupled receptors family 1 profile domain-containing protein</fullName>
    </recommendedName>
</protein>
<keyword evidence="1" id="KW-0812">Transmembrane</keyword>
<gene>
    <name evidence="2" type="ORF">CRE_13134</name>
</gene>
<keyword evidence="1" id="KW-0472">Membrane</keyword>
<dbReference type="Pfam" id="PF10316">
    <property type="entry name" value="7TM_GPCR_Srbc"/>
    <property type="match status" value="1"/>
</dbReference>
<keyword evidence="1" id="KW-1133">Transmembrane helix</keyword>
<evidence type="ECO:0000313" key="3">
    <source>
        <dbReference type="Proteomes" id="UP000008281"/>
    </source>
</evidence>
<feature type="transmembrane region" description="Helical" evidence="1">
    <location>
        <begin position="220"/>
        <end position="247"/>
    </location>
</feature>
<dbReference type="Proteomes" id="UP000008281">
    <property type="component" value="Unassembled WGS sequence"/>
</dbReference>
<dbReference type="OrthoDB" id="5794962at2759"/>
<dbReference type="OMA" id="KTERIDM"/>
<evidence type="ECO:0008006" key="4">
    <source>
        <dbReference type="Google" id="ProtNLM"/>
    </source>
</evidence>
<feature type="transmembrane region" description="Helical" evidence="1">
    <location>
        <begin position="6"/>
        <end position="29"/>
    </location>
</feature>
<sequence length="302" mass="33295">MLIVTYILALILQVICALVNGVILCLFVKLDSLLKNKHLRLVLYLSVAHFLDAILGFPYIIYMTKNWDPIYFELDPLFILVSEIPVPIGFKFSATATIGVALSRCMAVFSPGTFRKIEKICFSEIVSITGFILGMFDACLSLALSPITRIPNCGTAGCFLSNQFLYYWGISNMIFGFIVIILSITLLVKIQLMDGLKALGSVVSTSQEKRFQQASKTTTYILLSSLLFLTTPSVCVGVVELMGFSMFELIGPFYYSSLLLTGISNGVIFLVCNREARQLLSRGSKNPSTAPCVVLKRVAGVR</sequence>